<dbReference type="PATRIC" id="fig|502682.8.peg.2292"/>
<feature type="domain" description="DNA methylase N-4/N-6" evidence="5">
    <location>
        <begin position="181"/>
        <end position="390"/>
    </location>
</feature>
<dbReference type="Gene3D" id="3.40.50.150">
    <property type="entry name" value="Vaccinia Virus protein VP39"/>
    <property type="match status" value="1"/>
</dbReference>
<comment type="similarity">
    <text evidence="4">Belongs to the N(4)/N(6)-methyltransferase family.</text>
</comment>
<keyword evidence="1" id="KW-0489">Methyltransferase</keyword>
<evidence type="ECO:0000313" key="7">
    <source>
        <dbReference type="Proteomes" id="UP000053070"/>
    </source>
</evidence>
<protein>
    <recommendedName>
        <fullName evidence="4">Methyltransferase</fullName>
        <ecNumber evidence="4">2.1.1.-</ecNumber>
    </recommendedName>
</protein>
<dbReference type="EMBL" id="LBHC01000002">
    <property type="protein sequence ID" value="KLE32299.1"/>
    <property type="molecule type" value="Genomic_DNA"/>
</dbReference>
<keyword evidence="7" id="KW-1185">Reference proteome</keyword>
<dbReference type="GO" id="GO:0032259">
    <property type="term" value="P:methylation"/>
    <property type="evidence" value="ECO:0007669"/>
    <property type="project" value="UniProtKB-KW"/>
</dbReference>
<name>A0A0G9MNY3_9SPHN</name>
<dbReference type="GO" id="GO:0008170">
    <property type="term" value="F:N-methyltransferase activity"/>
    <property type="evidence" value="ECO:0007669"/>
    <property type="project" value="InterPro"/>
</dbReference>
<reference evidence="6 7" key="1">
    <citation type="submission" date="2015-04" db="EMBL/GenBank/DDBJ databases">
        <title>The draft genome sequence of Erythrobacr gangjinensis K7-2.</title>
        <authorList>
            <person name="Zhuang L."/>
            <person name="Liu Y."/>
            <person name="Shao Z."/>
        </authorList>
    </citation>
    <scope>NUCLEOTIDE SEQUENCE [LARGE SCALE GENOMIC DNA]</scope>
    <source>
        <strain evidence="6 7">K7-2</strain>
    </source>
</reference>
<dbReference type="Gene3D" id="3.90.1530.10">
    <property type="entry name" value="Conserved hypothetical protein from pyrococcus furiosus pfu- 392566-001, ParB domain"/>
    <property type="match status" value="1"/>
</dbReference>
<evidence type="ECO:0000259" key="5">
    <source>
        <dbReference type="Pfam" id="PF01555"/>
    </source>
</evidence>
<evidence type="ECO:0000256" key="4">
    <source>
        <dbReference type="RuleBase" id="RU362026"/>
    </source>
</evidence>
<evidence type="ECO:0000256" key="2">
    <source>
        <dbReference type="ARBA" id="ARBA00022679"/>
    </source>
</evidence>
<dbReference type="InterPro" id="IPR001091">
    <property type="entry name" value="RM_Methyltransferase"/>
</dbReference>
<sequence length="421" mass="45970">MPICELTIAKTSIRKKDAKQIARIANSIKTFGQVYPVLLNKVGAIVDGHLVVEAARDLGLEKVYCVRLEHLDEDEARLLSIALNRIQECGEWDVEGLAFELAELELLDLDLTVTGFEIPELDAIIGPQEITDQADNAPEVQEHSVSCLGDVWLCGPHRVVCGNSLEAASYEHALAGTKAAAIIGDWPYNLKIEGVVSGLGKTKHKDFVMAAGEMSQSEFEQFLTASLKHCLTNCQNGGVIYAFMDWRNIHLVRIAADKVGLHHLNTVVWDKGAGGMGALYRSAHEFIGVLGTAKTPVINNVKLGKYGRDRTNVQHYPGANKQGSSASKALKLHATPKPVELIGDLMLDVTNPGDLVLDPFLGSGTALIAGEVQNRIVAGIELDPRFVDVSVRRWEEWTGETAIHEETVKTMIELVELRAKD</sequence>
<dbReference type="GO" id="GO:0003677">
    <property type="term" value="F:DNA binding"/>
    <property type="evidence" value="ECO:0007669"/>
    <property type="project" value="InterPro"/>
</dbReference>
<dbReference type="InterPro" id="IPR002941">
    <property type="entry name" value="DNA_methylase_N4/N6"/>
</dbReference>
<dbReference type="PRINTS" id="PR00508">
    <property type="entry name" value="S21N4MTFRASE"/>
</dbReference>
<dbReference type="Proteomes" id="UP000053070">
    <property type="component" value="Unassembled WGS sequence"/>
</dbReference>
<dbReference type="Pfam" id="PF01555">
    <property type="entry name" value="N6_N4_Mtase"/>
    <property type="match status" value="1"/>
</dbReference>
<keyword evidence="2" id="KW-0808">Transferase</keyword>
<dbReference type="STRING" id="502682.BMF35_a1241"/>
<organism evidence="6 7">
    <name type="scientific">Aurantiacibacter gangjinensis</name>
    <dbReference type="NCBI Taxonomy" id="502682"/>
    <lineage>
        <taxon>Bacteria</taxon>
        <taxon>Pseudomonadati</taxon>
        <taxon>Pseudomonadota</taxon>
        <taxon>Alphaproteobacteria</taxon>
        <taxon>Sphingomonadales</taxon>
        <taxon>Erythrobacteraceae</taxon>
        <taxon>Aurantiacibacter</taxon>
    </lineage>
</organism>
<dbReference type="SUPFAM" id="SSF110849">
    <property type="entry name" value="ParB/Sulfiredoxin"/>
    <property type="match status" value="1"/>
</dbReference>
<gene>
    <name evidence="6" type="ORF">AAW01_11235</name>
</gene>
<evidence type="ECO:0000313" key="6">
    <source>
        <dbReference type="EMBL" id="KLE32299.1"/>
    </source>
</evidence>
<dbReference type="PIRSF" id="PIRSF036758">
    <property type="entry name" value="Aden_M_ParB"/>
    <property type="match status" value="1"/>
</dbReference>
<comment type="caution">
    <text evidence="6">The sequence shown here is derived from an EMBL/GenBank/DDBJ whole genome shotgun (WGS) entry which is preliminary data.</text>
</comment>
<evidence type="ECO:0000256" key="1">
    <source>
        <dbReference type="ARBA" id="ARBA00022603"/>
    </source>
</evidence>
<comment type="catalytic activity">
    <reaction evidence="3">
        <text>a 2'-deoxyadenosine in DNA + S-adenosyl-L-methionine = an N(6)-methyl-2'-deoxyadenosine in DNA + S-adenosyl-L-homocysteine + H(+)</text>
        <dbReference type="Rhea" id="RHEA:15197"/>
        <dbReference type="Rhea" id="RHEA-COMP:12418"/>
        <dbReference type="Rhea" id="RHEA-COMP:12419"/>
        <dbReference type="ChEBI" id="CHEBI:15378"/>
        <dbReference type="ChEBI" id="CHEBI:57856"/>
        <dbReference type="ChEBI" id="CHEBI:59789"/>
        <dbReference type="ChEBI" id="CHEBI:90615"/>
        <dbReference type="ChEBI" id="CHEBI:90616"/>
        <dbReference type="EC" id="2.1.1.72"/>
    </reaction>
</comment>
<dbReference type="EC" id="2.1.1.-" evidence="4"/>
<accession>A0A0G9MNY3</accession>
<dbReference type="GO" id="GO:0009007">
    <property type="term" value="F:site-specific DNA-methyltransferase (adenine-specific) activity"/>
    <property type="evidence" value="ECO:0007669"/>
    <property type="project" value="UniProtKB-EC"/>
</dbReference>
<evidence type="ECO:0000256" key="3">
    <source>
        <dbReference type="ARBA" id="ARBA00047942"/>
    </source>
</evidence>
<proteinExistence type="inferred from homology"/>
<dbReference type="AlphaFoldDB" id="A0A0G9MNY3"/>
<dbReference type="InterPro" id="IPR015840">
    <property type="entry name" value="DNA_MeTrfase_ParB"/>
</dbReference>
<dbReference type="SUPFAM" id="SSF53335">
    <property type="entry name" value="S-adenosyl-L-methionine-dependent methyltransferases"/>
    <property type="match status" value="1"/>
</dbReference>
<dbReference type="InterPro" id="IPR036086">
    <property type="entry name" value="ParB/Sulfiredoxin_sf"/>
</dbReference>
<dbReference type="InterPro" id="IPR029063">
    <property type="entry name" value="SAM-dependent_MTases_sf"/>
</dbReference>